<evidence type="ECO:0000256" key="12">
    <source>
        <dbReference type="ARBA" id="ARBA00022955"/>
    </source>
</evidence>
<dbReference type="EC" id="2.7.4.2" evidence="3"/>
<evidence type="ECO:0000256" key="3">
    <source>
        <dbReference type="ARBA" id="ARBA00012958"/>
    </source>
</evidence>
<feature type="binding site" evidence="18">
    <location>
        <position position="189"/>
    </location>
    <ligand>
        <name>ATP</name>
        <dbReference type="ChEBI" id="CHEBI:30616"/>
    </ligand>
</feature>
<dbReference type="EMBL" id="JASPKZ010002722">
    <property type="protein sequence ID" value="KAJ9594734.1"/>
    <property type="molecule type" value="Genomic_DNA"/>
</dbReference>
<keyword evidence="12" id="KW-0752">Steroid biosynthesis</keyword>
<evidence type="ECO:0000256" key="13">
    <source>
        <dbReference type="ARBA" id="ARBA00023011"/>
    </source>
</evidence>
<evidence type="ECO:0000256" key="6">
    <source>
        <dbReference type="ARBA" id="ARBA00022548"/>
    </source>
</evidence>
<keyword evidence="9" id="KW-0418">Kinase</keyword>
<protein>
    <recommendedName>
        <fullName evidence="17">Phosphomevalonate kinase</fullName>
        <ecNumber evidence="3">2.7.4.2</ecNumber>
    </recommendedName>
</protein>
<feature type="binding site" evidence="18">
    <location>
        <begin position="23"/>
        <end position="29"/>
    </location>
    <ligand>
        <name>ATP</name>
        <dbReference type="ChEBI" id="CHEBI:30616"/>
    </ligand>
</feature>
<evidence type="ECO:0000256" key="17">
    <source>
        <dbReference type="ARBA" id="ARBA00034549"/>
    </source>
</evidence>
<keyword evidence="15" id="KW-1207">Sterol metabolism</keyword>
<dbReference type="InterPro" id="IPR027417">
    <property type="entry name" value="P-loop_NTPase"/>
</dbReference>
<keyword evidence="11 18" id="KW-0067">ATP-binding</keyword>
<keyword evidence="16" id="KW-0753">Steroid metabolism</keyword>
<keyword evidence="4" id="KW-0963">Cytoplasm</keyword>
<dbReference type="GO" id="GO:0006695">
    <property type="term" value="P:cholesterol biosynthetic process"/>
    <property type="evidence" value="ECO:0007669"/>
    <property type="project" value="UniProtKB-KW"/>
</dbReference>
<reference evidence="19" key="1">
    <citation type="journal article" date="2023" name="IScience">
        <title>Live-bearing cockroach genome reveals convergent evolutionary mechanisms linked to viviparity in insects and beyond.</title>
        <authorList>
            <person name="Fouks B."/>
            <person name="Harrison M.C."/>
            <person name="Mikhailova A.A."/>
            <person name="Marchal E."/>
            <person name="English S."/>
            <person name="Carruthers M."/>
            <person name="Jennings E.C."/>
            <person name="Chiamaka E.L."/>
            <person name="Frigard R.A."/>
            <person name="Pippel M."/>
            <person name="Attardo G.M."/>
            <person name="Benoit J.B."/>
            <person name="Bornberg-Bauer E."/>
            <person name="Tobe S.S."/>
        </authorList>
    </citation>
    <scope>NUCLEOTIDE SEQUENCE</scope>
    <source>
        <strain evidence="19">Stay&amp;Tobe</strain>
    </source>
</reference>
<dbReference type="Gene3D" id="3.40.50.300">
    <property type="entry name" value="P-loop containing nucleotide triphosphate hydrolases"/>
    <property type="match status" value="1"/>
</dbReference>
<evidence type="ECO:0000256" key="8">
    <source>
        <dbReference type="ARBA" id="ARBA00022741"/>
    </source>
</evidence>
<keyword evidence="5" id="KW-0444">Lipid biosynthesis</keyword>
<name>A0AAD8ELY6_DIPPU</name>
<evidence type="ECO:0000256" key="7">
    <source>
        <dbReference type="ARBA" id="ARBA00022679"/>
    </source>
</evidence>
<gene>
    <name evidence="19" type="ORF">L9F63_013944</name>
</gene>
<dbReference type="GO" id="GO:0004631">
    <property type="term" value="F:phosphomevalonate kinase activity"/>
    <property type="evidence" value="ECO:0007669"/>
    <property type="project" value="UniProtKB-EC"/>
</dbReference>
<sequence length="203" mass="23792">MEVNKISEKINSSPSCILLFSGKRKSGKDYITDIILERIKRENAVMLKISAPIKSYWAETHDLQFDDLMGAGEYKEKYRQDMIKWSEGVRRQNYGYFCEAAVKMFKAHEKPIWIVSDIRRKTDLKWFKENYGSAVKTIRVVADEGIRKQRGWIFTEGVDDAETECDLDDVLEWDWKIINNSNESELEKQIQDILSAIENIMHL</sequence>
<dbReference type="GO" id="GO:0019287">
    <property type="term" value="P:isopentenyl diphosphate biosynthetic process, mevalonate pathway"/>
    <property type="evidence" value="ECO:0007669"/>
    <property type="project" value="TreeGrafter"/>
</dbReference>
<dbReference type="PIRSF" id="PIRSF036639">
    <property type="entry name" value="PMK_anim"/>
    <property type="match status" value="1"/>
</dbReference>
<evidence type="ECO:0000256" key="15">
    <source>
        <dbReference type="ARBA" id="ARBA00023166"/>
    </source>
</evidence>
<evidence type="ECO:0000313" key="19">
    <source>
        <dbReference type="EMBL" id="KAJ9594734.1"/>
    </source>
</evidence>
<keyword evidence="7" id="KW-0808">Transferase</keyword>
<evidence type="ECO:0000256" key="4">
    <source>
        <dbReference type="ARBA" id="ARBA00022490"/>
    </source>
</evidence>
<evidence type="ECO:0000256" key="2">
    <source>
        <dbReference type="ARBA" id="ARBA00005017"/>
    </source>
</evidence>
<dbReference type="Proteomes" id="UP001233999">
    <property type="component" value="Unassembled WGS sequence"/>
</dbReference>
<evidence type="ECO:0000256" key="18">
    <source>
        <dbReference type="PIRSR" id="PIRSR036639-1"/>
    </source>
</evidence>
<keyword evidence="6" id="KW-0153">Cholesterol metabolism</keyword>
<organism evidence="19 20">
    <name type="scientific">Diploptera punctata</name>
    <name type="common">Pacific beetle cockroach</name>
    <dbReference type="NCBI Taxonomy" id="6984"/>
    <lineage>
        <taxon>Eukaryota</taxon>
        <taxon>Metazoa</taxon>
        <taxon>Ecdysozoa</taxon>
        <taxon>Arthropoda</taxon>
        <taxon>Hexapoda</taxon>
        <taxon>Insecta</taxon>
        <taxon>Pterygota</taxon>
        <taxon>Neoptera</taxon>
        <taxon>Polyneoptera</taxon>
        <taxon>Dictyoptera</taxon>
        <taxon>Blattodea</taxon>
        <taxon>Blaberoidea</taxon>
        <taxon>Blaberidae</taxon>
        <taxon>Diplopterinae</taxon>
        <taxon>Diploptera</taxon>
    </lineage>
</organism>
<keyword evidence="14" id="KW-0443">Lipid metabolism</keyword>
<keyword evidence="10" id="KW-0152">Cholesterol biosynthesis</keyword>
<keyword evidence="20" id="KW-1185">Reference proteome</keyword>
<dbReference type="PANTHER" id="PTHR13101">
    <property type="entry name" value="PHOSPHOMEVALONATE KINASE"/>
    <property type="match status" value="1"/>
</dbReference>
<evidence type="ECO:0000256" key="14">
    <source>
        <dbReference type="ARBA" id="ARBA00023098"/>
    </source>
</evidence>
<evidence type="ECO:0000256" key="5">
    <source>
        <dbReference type="ARBA" id="ARBA00022516"/>
    </source>
</evidence>
<dbReference type="InterPro" id="IPR005919">
    <property type="entry name" value="Pmev_kin_anim"/>
</dbReference>
<evidence type="ECO:0000256" key="11">
    <source>
        <dbReference type="ARBA" id="ARBA00022840"/>
    </source>
</evidence>
<dbReference type="Pfam" id="PF04275">
    <property type="entry name" value="P-mevalo_kinase"/>
    <property type="match status" value="1"/>
</dbReference>
<comment type="caution">
    <text evidence="19">The sequence shown here is derived from an EMBL/GenBank/DDBJ whole genome shotgun (WGS) entry which is preliminary data.</text>
</comment>
<reference evidence="19" key="2">
    <citation type="submission" date="2023-05" db="EMBL/GenBank/DDBJ databases">
        <authorList>
            <person name="Fouks B."/>
        </authorList>
    </citation>
    <scope>NUCLEOTIDE SEQUENCE</scope>
    <source>
        <strain evidence="19">Stay&amp;Tobe</strain>
        <tissue evidence="19">Testes</tissue>
    </source>
</reference>
<dbReference type="NCBIfam" id="TIGR01223">
    <property type="entry name" value="Pmev_kin_anim"/>
    <property type="match status" value="1"/>
</dbReference>
<feature type="binding site" evidence="18">
    <location>
        <position position="179"/>
    </location>
    <ligand>
        <name>substrate</name>
    </ligand>
</feature>
<dbReference type="PANTHER" id="PTHR13101:SF1">
    <property type="entry name" value="PHOSPHOMEVALONATE KINASE"/>
    <property type="match status" value="1"/>
</dbReference>
<keyword evidence="8 18" id="KW-0547">Nucleotide-binding</keyword>
<evidence type="ECO:0000313" key="20">
    <source>
        <dbReference type="Proteomes" id="UP001233999"/>
    </source>
</evidence>
<accession>A0AAD8ELY6</accession>
<dbReference type="AlphaFoldDB" id="A0AAD8ELY6"/>
<dbReference type="FunFam" id="3.40.50.300:FF:001026">
    <property type="entry name" value="Phosphomevalonate kinase"/>
    <property type="match status" value="1"/>
</dbReference>
<proteinExistence type="predicted"/>
<dbReference type="SUPFAM" id="SSF52540">
    <property type="entry name" value="P-loop containing nucleoside triphosphate hydrolases"/>
    <property type="match status" value="1"/>
</dbReference>
<dbReference type="GO" id="GO:0005524">
    <property type="term" value="F:ATP binding"/>
    <property type="evidence" value="ECO:0007669"/>
    <property type="project" value="UniProtKB-KW"/>
</dbReference>
<dbReference type="GO" id="GO:0005829">
    <property type="term" value="C:cytosol"/>
    <property type="evidence" value="ECO:0007669"/>
    <property type="project" value="UniProtKB-SubCell"/>
</dbReference>
<evidence type="ECO:0000256" key="9">
    <source>
        <dbReference type="ARBA" id="ARBA00022777"/>
    </source>
</evidence>
<evidence type="ECO:0000256" key="10">
    <source>
        <dbReference type="ARBA" id="ARBA00022778"/>
    </source>
</evidence>
<comment type="subcellular location">
    <subcellularLocation>
        <location evidence="1">Cytoplasm</location>
        <location evidence="1">Cytosol</location>
    </subcellularLocation>
</comment>
<evidence type="ECO:0000256" key="1">
    <source>
        <dbReference type="ARBA" id="ARBA00004514"/>
    </source>
</evidence>
<evidence type="ECO:0000256" key="16">
    <source>
        <dbReference type="ARBA" id="ARBA00023221"/>
    </source>
</evidence>
<feature type="binding site" evidence="18">
    <location>
        <position position="150"/>
    </location>
    <ligand>
        <name>ATP</name>
        <dbReference type="ChEBI" id="CHEBI:30616"/>
    </ligand>
</feature>
<comment type="pathway">
    <text evidence="2">Isoprenoid biosynthesis; isopentenyl diphosphate biosynthesis via mevalonate pathway; isopentenyl diphosphate from (R)-mevalonate: step 2/3.</text>
</comment>
<keyword evidence="13" id="KW-0756">Sterol biosynthesis</keyword>